<comment type="pathway">
    <text evidence="1 9 14">Porphyrin-containing compound metabolism; protoporphyrin-IX biosynthesis; 5-aminolevulinate from L-glutamyl-tRNA(Glu): step 1/2.</text>
</comment>
<keyword evidence="6 9" id="KW-0627">Porphyrin biosynthesis</keyword>
<evidence type="ECO:0000256" key="3">
    <source>
        <dbReference type="ARBA" id="ARBA00012970"/>
    </source>
</evidence>
<dbReference type="GO" id="GO:0050661">
    <property type="term" value="F:NADP binding"/>
    <property type="evidence" value="ECO:0007669"/>
    <property type="project" value="InterPro"/>
</dbReference>
<dbReference type="CDD" id="cd05213">
    <property type="entry name" value="NAD_bind_Glutamyl_tRNA_reduct"/>
    <property type="match status" value="1"/>
</dbReference>
<dbReference type="Pfam" id="PF01488">
    <property type="entry name" value="Shikimate_DH"/>
    <property type="match status" value="1"/>
</dbReference>
<evidence type="ECO:0000256" key="11">
    <source>
        <dbReference type="PIRSR" id="PIRSR000445-2"/>
    </source>
</evidence>
<comment type="domain">
    <text evidence="9">Possesses an unusual extended V-shaped dimeric structure with each monomer consisting of three distinct domains arranged along a curved 'spinal' alpha-helix. The N-terminal catalytic domain specifically recognizes the glutamate moiety of the substrate. The second domain is the NADPH-binding domain, and the third C-terminal domain is responsible for dimerization.</text>
</comment>
<dbReference type="RefSeq" id="WP_284680827.1">
    <property type="nucleotide sequence ID" value="NZ_CP060096.1"/>
</dbReference>
<dbReference type="Pfam" id="PF00745">
    <property type="entry name" value="GlutR_dimer"/>
    <property type="match status" value="1"/>
</dbReference>
<gene>
    <name evidence="9" type="primary">hemA</name>
    <name evidence="18" type="ORF">ACETAC_04345</name>
</gene>
<evidence type="ECO:0000259" key="15">
    <source>
        <dbReference type="Pfam" id="PF00745"/>
    </source>
</evidence>
<sequence length="417" mass="47707">MDINNIQMIGIEKDTPIEIREKVTFGNHIRDALKIFKGKGINEVVILSTCHRSEVYFYSGEVETQEAKEFFKKYFNIGKIVDPYIYSIKGNDVIEHIFRVACGLESMVVGEDQILVQVKDAIEIAQDEKTSGKILNKLFRDAVTLAKKARSETGINDLALSISYIAVKFIQEVFEDIKGKDAFVIGTGEMGQLAIKNLIAKDVNVYVTNRTHYRAVDLKNEIPEIEVVPYEEKYKRIAISDIVISATDAPHYTIEYHRFKEVYCNKKICMVDIALPRDIDPEISSIKGVSLYTLDDLKKTAEINKNKRIGLISIIERMIDDSIKEFNDWFRTLLIEPYIKEINTFAQNVCKTEFERVANKLKNASENDRKNIQISLKRVADKMCNVMIRHLKSDVLNDCNGEIVFDIMKEGDGHKKA</sequence>
<evidence type="ECO:0000256" key="4">
    <source>
        <dbReference type="ARBA" id="ARBA00022857"/>
    </source>
</evidence>
<dbReference type="InterPro" id="IPR036453">
    <property type="entry name" value="GluRdtase_dimer_dom_sf"/>
</dbReference>
<evidence type="ECO:0000256" key="12">
    <source>
        <dbReference type="PIRSR" id="PIRSR000445-3"/>
    </source>
</evidence>
<dbReference type="AlphaFoldDB" id="A0A975GB24"/>
<dbReference type="InterPro" id="IPR015896">
    <property type="entry name" value="4pyrrol_synth_GluRdtase_dimer"/>
</dbReference>
<evidence type="ECO:0000256" key="14">
    <source>
        <dbReference type="RuleBase" id="RU000584"/>
    </source>
</evidence>
<dbReference type="InterPro" id="IPR036343">
    <property type="entry name" value="GluRdtase_N_sf"/>
</dbReference>
<feature type="binding site" evidence="9 11">
    <location>
        <begin position="49"/>
        <end position="52"/>
    </location>
    <ligand>
        <name>substrate</name>
    </ligand>
</feature>
<evidence type="ECO:0000256" key="10">
    <source>
        <dbReference type="PIRSR" id="PIRSR000445-1"/>
    </source>
</evidence>
<keyword evidence="4 9" id="KW-0521">NADP</keyword>
<dbReference type="FunFam" id="3.30.460.30:FF:000001">
    <property type="entry name" value="Glutamyl-tRNA reductase"/>
    <property type="match status" value="1"/>
</dbReference>
<organism evidence="18 19">
    <name type="scientific">Aceticella autotrophica</name>
    <dbReference type="NCBI Taxonomy" id="2755338"/>
    <lineage>
        <taxon>Bacteria</taxon>
        <taxon>Bacillati</taxon>
        <taxon>Bacillota</taxon>
        <taxon>Clostridia</taxon>
        <taxon>Thermoanaerobacterales</taxon>
        <taxon>Thermoanaerobacteraceae</taxon>
        <taxon>Aceticella</taxon>
    </lineage>
</organism>
<evidence type="ECO:0000313" key="19">
    <source>
        <dbReference type="Proteomes" id="UP000671913"/>
    </source>
</evidence>
<feature type="binding site" evidence="9 11">
    <location>
        <position position="117"/>
    </location>
    <ligand>
        <name>substrate</name>
    </ligand>
</feature>
<evidence type="ECO:0000256" key="5">
    <source>
        <dbReference type="ARBA" id="ARBA00023002"/>
    </source>
</evidence>
<evidence type="ECO:0000256" key="6">
    <source>
        <dbReference type="ARBA" id="ARBA00023244"/>
    </source>
</evidence>
<feature type="domain" description="Tetrapyrrole biosynthesis glutamyl-tRNA reductase dimerisation" evidence="15">
    <location>
        <begin position="315"/>
        <end position="394"/>
    </location>
</feature>
<dbReference type="InterPro" id="IPR036291">
    <property type="entry name" value="NAD(P)-bd_dom_sf"/>
</dbReference>
<comment type="similarity">
    <text evidence="2 9 14">Belongs to the glutamyl-tRNA reductase family.</text>
</comment>
<dbReference type="EMBL" id="CP060096">
    <property type="protein sequence ID" value="QSZ28089.1"/>
    <property type="molecule type" value="Genomic_DNA"/>
</dbReference>
<feature type="binding site" evidence="9 11">
    <location>
        <begin position="111"/>
        <end position="113"/>
    </location>
    <ligand>
        <name>substrate</name>
    </ligand>
</feature>
<dbReference type="PANTHER" id="PTHR43013">
    <property type="entry name" value="GLUTAMYL-TRNA REDUCTASE"/>
    <property type="match status" value="1"/>
</dbReference>
<evidence type="ECO:0000256" key="13">
    <source>
        <dbReference type="PIRSR" id="PIRSR000445-4"/>
    </source>
</evidence>
<feature type="site" description="Important for activity" evidence="9 13">
    <location>
        <position position="96"/>
    </location>
</feature>
<evidence type="ECO:0000256" key="8">
    <source>
        <dbReference type="ARBA" id="ARBA00068659"/>
    </source>
</evidence>
<evidence type="ECO:0000256" key="7">
    <source>
        <dbReference type="ARBA" id="ARBA00047464"/>
    </source>
</evidence>
<feature type="active site" description="Nucleophile" evidence="9 10">
    <location>
        <position position="50"/>
    </location>
</feature>
<reference evidence="18" key="1">
    <citation type="submission" date="2020-08" db="EMBL/GenBank/DDBJ databases">
        <title>Genomic insights into the carbon and energy metabolism of the first obligate autotrophic acetogenic bacterium Aceticella autotrophica gen. nov., sp. nov.</title>
        <authorList>
            <person name="Toshchakov S.V."/>
            <person name="Elcheninov A.G."/>
            <person name="Kublanov I.V."/>
            <person name="Frolov E.N."/>
            <person name="Lebedinsky A.V."/>
        </authorList>
    </citation>
    <scope>NUCLEOTIDE SEQUENCE</scope>
    <source>
        <strain evidence="18">3443-3Ac</strain>
    </source>
</reference>
<protein>
    <recommendedName>
        <fullName evidence="8 9">Glutamyl-tRNA reductase</fullName>
        <shortName evidence="9">GluTR</shortName>
        <ecNumber evidence="3 9">1.2.1.70</ecNumber>
    </recommendedName>
</protein>
<evidence type="ECO:0000256" key="1">
    <source>
        <dbReference type="ARBA" id="ARBA00005059"/>
    </source>
</evidence>
<dbReference type="GO" id="GO:0008883">
    <property type="term" value="F:glutamyl-tRNA reductase activity"/>
    <property type="evidence" value="ECO:0007669"/>
    <property type="project" value="UniProtKB-UniRule"/>
</dbReference>
<name>A0A975GB24_9THEO</name>
<keyword evidence="5 9" id="KW-0560">Oxidoreductase</keyword>
<dbReference type="GO" id="GO:0019353">
    <property type="term" value="P:protoporphyrinogen IX biosynthetic process from glutamate"/>
    <property type="evidence" value="ECO:0007669"/>
    <property type="project" value="TreeGrafter"/>
</dbReference>
<dbReference type="FunFam" id="3.40.50.720:FF:000031">
    <property type="entry name" value="Glutamyl-tRNA reductase"/>
    <property type="match status" value="1"/>
</dbReference>
<comment type="subunit">
    <text evidence="9">Homodimer.</text>
</comment>
<comment type="miscellaneous">
    <text evidence="9">During catalysis, the active site Cys acts as a nucleophile attacking the alpha-carbonyl group of tRNA-bound glutamate with the formation of a thioester intermediate between enzyme and glutamate, and the concomitant release of tRNA(Glu). The thioester intermediate is finally reduced by direct hydride transfer from NADPH, to form the product GSA.</text>
</comment>
<comment type="catalytic activity">
    <reaction evidence="7 9 14">
        <text>(S)-4-amino-5-oxopentanoate + tRNA(Glu) + NADP(+) = L-glutamyl-tRNA(Glu) + NADPH + H(+)</text>
        <dbReference type="Rhea" id="RHEA:12344"/>
        <dbReference type="Rhea" id="RHEA-COMP:9663"/>
        <dbReference type="Rhea" id="RHEA-COMP:9680"/>
        <dbReference type="ChEBI" id="CHEBI:15378"/>
        <dbReference type="ChEBI" id="CHEBI:57501"/>
        <dbReference type="ChEBI" id="CHEBI:57783"/>
        <dbReference type="ChEBI" id="CHEBI:58349"/>
        <dbReference type="ChEBI" id="CHEBI:78442"/>
        <dbReference type="ChEBI" id="CHEBI:78520"/>
        <dbReference type="EC" id="1.2.1.70"/>
    </reaction>
</comment>
<proteinExistence type="inferred from homology"/>
<dbReference type="Gene3D" id="3.40.50.720">
    <property type="entry name" value="NAD(P)-binding Rossmann-like Domain"/>
    <property type="match status" value="1"/>
</dbReference>
<evidence type="ECO:0000256" key="2">
    <source>
        <dbReference type="ARBA" id="ARBA00005916"/>
    </source>
</evidence>
<comment type="function">
    <text evidence="9">Catalyzes the NADPH-dependent reduction of glutamyl-tRNA(Glu) to glutamate 1-semialdehyde (GSA).</text>
</comment>
<dbReference type="Gene3D" id="3.30.460.30">
    <property type="entry name" value="Glutamyl-tRNA reductase, N-terminal domain"/>
    <property type="match status" value="1"/>
</dbReference>
<evidence type="ECO:0000256" key="9">
    <source>
        <dbReference type="HAMAP-Rule" id="MF_00087"/>
    </source>
</evidence>
<dbReference type="SUPFAM" id="SSF69075">
    <property type="entry name" value="Glutamyl tRNA-reductase dimerization domain"/>
    <property type="match status" value="1"/>
</dbReference>
<accession>A0A975GB24</accession>
<dbReference type="NCBIfam" id="TIGR01035">
    <property type="entry name" value="hemA"/>
    <property type="match status" value="1"/>
</dbReference>
<evidence type="ECO:0000259" key="17">
    <source>
        <dbReference type="Pfam" id="PF05201"/>
    </source>
</evidence>
<dbReference type="InterPro" id="IPR006151">
    <property type="entry name" value="Shikm_DH/Glu-tRNA_Rdtase"/>
</dbReference>
<dbReference type="Pfam" id="PF05201">
    <property type="entry name" value="GlutR_N"/>
    <property type="match status" value="1"/>
</dbReference>
<keyword evidence="19" id="KW-1185">Reference proteome</keyword>
<dbReference type="HAMAP" id="MF_00087">
    <property type="entry name" value="Glu_tRNA_reductase"/>
    <property type="match status" value="1"/>
</dbReference>
<feature type="binding site" evidence="9 12">
    <location>
        <begin position="186"/>
        <end position="191"/>
    </location>
    <ligand>
        <name>NADP(+)</name>
        <dbReference type="ChEBI" id="CHEBI:58349"/>
    </ligand>
</feature>
<feature type="binding site" evidence="9 11">
    <location>
        <position position="106"/>
    </location>
    <ligand>
        <name>substrate</name>
    </ligand>
</feature>
<dbReference type="PIRSF" id="PIRSF000445">
    <property type="entry name" value="4pyrrol_synth_GluRdtase"/>
    <property type="match status" value="1"/>
</dbReference>
<dbReference type="EC" id="1.2.1.70" evidence="3 9"/>
<dbReference type="InterPro" id="IPR000343">
    <property type="entry name" value="4pyrrol_synth_GluRdtase"/>
</dbReference>
<dbReference type="SUPFAM" id="SSF51735">
    <property type="entry name" value="NAD(P)-binding Rossmann-fold domains"/>
    <property type="match status" value="1"/>
</dbReference>
<evidence type="ECO:0000313" key="18">
    <source>
        <dbReference type="EMBL" id="QSZ28089.1"/>
    </source>
</evidence>
<feature type="domain" description="Quinate/shikimate 5-dehydrogenase/glutamyl-tRNA reductase" evidence="16">
    <location>
        <begin position="171"/>
        <end position="299"/>
    </location>
</feature>
<dbReference type="PANTHER" id="PTHR43013:SF1">
    <property type="entry name" value="GLUTAMYL-TRNA REDUCTASE"/>
    <property type="match status" value="1"/>
</dbReference>
<dbReference type="SUPFAM" id="SSF69742">
    <property type="entry name" value="Glutamyl tRNA-reductase catalytic, N-terminal domain"/>
    <property type="match status" value="1"/>
</dbReference>
<evidence type="ECO:0000259" key="16">
    <source>
        <dbReference type="Pfam" id="PF01488"/>
    </source>
</evidence>
<dbReference type="Proteomes" id="UP000671913">
    <property type="component" value="Chromosome"/>
</dbReference>
<dbReference type="KEGG" id="aaut:ACETAC_04345"/>
<dbReference type="InterPro" id="IPR015895">
    <property type="entry name" value="4pyrrol_synth_GluRdtase_N"/>
</dbReference>
<feature type="domain" description="Glutamyl-tRNA reductase N-terminal" evidence="17">
    <location>
        <begin position="13"/>
        <end position="153"/>
    </location>
</feature>